<dbReference type="SUPFAM" id="SSF52540">
    <property type="entry name" value="P-loop containing nucleoside triphosphate hydrolases"/>
    <property type="match status" value="1"/>
</dbReference>
<dbReference type="PANTHER" id="PTHR30121">
    <property type="entry name" value="UNCHARACTERIZED PROTEIN YJGR-RELATED"/>
    <property type="match status" value="1"/>
</dbReference>
<dbReference type="AlphaFoldDB" id="A0A4Q7ZGN0"/>
<dbReference type="EMBL" id="SHKY01000001">
    <property type="protein sequence ID" value="RZU49554.1"/>
    <property type="molecule type" value="Genomic_DNA"/>
</dbReference>
<dbReference type="Proteomes" id="UP000292564">
    <property type="component" value="Unassembled WGS sequence"/>
</dbReference>
<gene>
    <name evidence="2" type="ORF">EV385_1307</name>
</gene>
<feature type="region of interest" description="Disordered" evidence="1">
    <location>
        <begin position="1"/>
        <end position="21"/>
    </location>
</feature>
<protein>
    <recommendedName>
        <fullName evidence="4">Helicase HerA central domain-containing protein</fullName>
    </recommendedName>
</protein>
<sequence length="620" mass="66383">MNPEPDSSPSPPPATPRDGHAVPLLSYGWCTMVGVSDETPASTPPGDPVGRVLGTADATPLQFWTAVTPGSYLQLDDVVVTRRELPDREPVTIAGVVTQVRARHEGAQFDSDVFAIAEGTLPALTQEAAEITTTRVDPELYVPPAPGAVVHRATGQARDAALHFDRMERRVPMGTGRDGVPVFLNADFLDGTRGAHVSISGISGVATKTSFATFLLYSVFRSGTLGGDAVNAKALIFNVKGEDLLFLDHPNTKLDEATIAAYAQLGLPATAFPDIRVYAPPRAGDSSGAPDVQSRLTGVDSFYWTLEEFCANRLLPYVFADADDERQQYTMVVHSVAAHLARHAVPAEGGVSIDGVRLGSYGDLVDHVVEQLTDDETRATWAGSAINMGTVNAFARRLIGSKKDLGRLIRGDLATRRPHAISTADSAQVTVVDLHNLPDRAQRFVVGVTLKTEFERKEKAGTAKPLLFVVLDELNKYAPREGTSPIKEVLLDIAERGRSLGVILIGAQQTASEVERRIVTNSAIRVVGRLDPAEASRPEYGFLPPAQRQRALLARPGTMFVNQPDIPVPLCVEFPFPAWATRASEAGAPPSGTLRSIVQGADPFAVVGGRNGSSDDEIPF</sequence>
<evidence type="ECO:0008006" key="4">
    <source>
        <dbReference type="Google" id="ProtNLM"/>
    </source>
</evidence>
<dbReference type="InterPro" id="IPR051162">
    <property type="entry name" value="T4SS_component"/>
</dbReference>
<dbReference type="PANTHER" id="PTHR30121:SF6">
    <property type="entry name" value="SLR6007 PROTEIN"/>
    <property type="match status" value="1"/>
</dbReference>
<organism evidence="2 3">
    <name type="scientific">Krasilnikovia cinnamomea</name>
    <dbReference type="NCBI Taxonomy" id="349313"/>
    <lineage>
        <taxon>Bacteria</taxon>
        <taxon>Bacillati</taxon>
        <taxon>Actinomycetota</taxon>
        <taxon>Actinomycetes</taxon>
        <taxon>Micromonosporales</taxon>
        <taxon>Micromonosporaceae</taxon>
        <taxon>Krasilnikovia</taxon>
    </lineage>
</organism>
<evidence type="ECO:0000313" key="2">
    <source>
        <dbReference type="EMBL" id="RZU49554.1"/>
    </source>
</evidence>
<dbReference type="Gene3D" id="3.40.50.300">
    <property type="entry name" value="P-loop containing nucleotide triphosphate hydrolases"/>
    <property type="match status" value="1"/>
</dbReference>
<proteinExistence type="predicted"/>
<accession>A0A4Q7ZGN0</accession>
<evidence type="ECO:0000256" key="1">
    <source>
        <dbReference type="SAM" id="MobiDB-lite"/>
    </source>
</evidence>
<comment type="caution">
    <text evidence="2">The sequence shown here is derived from an EMBL/GenBank/DDBJ whole genome shotgun (WGS) entry which is preliminary data.</text>
</comment>
<feature type="compositionally biased region" description="Pro residues" evidence="1">
    <location>
        <begin position="1"/>
        <end position="15"/>
    </location>
</feature>
<name>A0A4Q7ZGN0_9ACTN</name>
<reference evidence="2 3" key="1">
    <citation type="submission" date="2019-02" db="EMBL/GenBank/DDBJ databases">
        <title>Sequencing the genomes of 1000 actinobacteria strains.</title>
        <authorList>
            <person name="Klenk H.-P."/>
        </authorList>
    </citation>
    <scope>NUCLEOTIDE SEQUENCE [LARGE SCALE GENOMIC DNA]</scope>
    <source>
        <strain evidence="2 3">DSM 45162</strain>
    </source>
</reference>
<evidence type="ECO:0000313" key="3">
    <source>
        <dbReference type="Proteomes" id="UP000292564"/>
    </source>
</evidence>
<dbReference type="InterPro" id="IPR027417">
    <property type="entry name" value="P-loop_NTPase"/>
</dbReference>
<keyword evidence="3" id="KW-1185">Reference proteome</keyword>